<protein>
    <submittedName>
        <fullName evidence="1">Uncharacterized protein</fullName>
    </submittedName>
</protein>
<organism evidence="1">
    <name type="scientific">marine sediment metagenome</name>
    <dbReference type="NCBI Taxonomy" id="412755"/>
    <lineage>
        <taxon>unclassified sequences</taxon>
        <taxon>metagenomes</taxon>
        <taxon>ecological metagenomes</taxon>
    </lineage>
</organism>
<dbReference type="AlphaFoldDB" id="A0A0F9B0F9"/>
<dbReference type="EMBL" id="LAZR01043369">
    <property type="protein sequence ID" value="KKL07237.1"/>
    <property type="molecule type" value="Genomic_DNA"/>
</dbReference>
<reference evidence="1" key="1">
    <citation type="journal article" date="2015" name="Nature">
        <title>Complex archaea that bridge the gap between prokaryotes and eukaryotes.</title>
        <authorList>
            <person name="Spang A."/>
            <person name="Saw J.H."/>
            <person name="Jorgensen S.L."/>
            <person name="Zaremba-Niedzwiedzka K."/>
            <person name="Martijn J."/>
            <person name="Lind A.E."/>
            <person name="van Eijk R."/>
            <person name="Schleper C."/>
            <person name="Guy L."/>
            <person name="Ettema T.J."/>
        </authorList>
    </citation>
    <scope>NUCLEOTIDE SEQUENCE</scope>
</reference>
<proteinExistence type="predicted"/>
<accession>A0A0F9B0F9</accession>
<gene>
    <name evidence="1" type="ORF">LCGC14_2588010</name>
</gene>
<comment type="caution">
    <text evidence="1">The sequence shown here is derived from an EMBL/GenBank/DDBJ whole genome shotgun (WGS) entry which is preliminary data.</text>
</comment>
<feature type="non-terminal residue" evidence="1">
    <location>
        <position position="48"/>
    </location>
</feature>
<sequence length="48" mass="5694">MARLWEYERRTVRRSIRRGTFQRDAQASGFQSLIRDSLISRGLDPDII</sequence>
<name>A0A0F9B0F9_9ZZZZ</name>
<evidence type="ECO:0000313" key="1">
    <source>
        <dbReference type="EMBL" id="KKL07237.1"/>
    </source>
</evidence>